<name>A0ABQ6M693_9STRA</name>
<dbReference type="Proteomes" id="UP001165060">
    <property type="component" value="Unassembled WGS sequence"/>
</dbReference>
<protein>
    <recommendedName>
        <fullName evidence="3">Class I SAM-dependent methyltransferase</fullName>
    </recommendedName>
</protein>
<gene>
    <name evidence="1" type="ORF">TeGR_g14413</name>
</gene>
<comment type="caution">
    <text evidence="1">The sequence shown here is derived from an EMBL/GenBank/DDBJ whole genome shotgun (WGS) entry which is preliminary data.</text>
</comment>
<keyword evidence="2" id="KW-1185">Reference proteome</keyword>
<evidence type="ECO:0008006" key="3">
    <source>
        <dbReference type="Google" id="ProtNLM"/>
    </source>
</evidence>
<dbReference type="InterPro" id="IPR029063">
    <property type="entry name" value="SAM-dependent_MTases_sf"/>
</dbReference>
<proteinExistence type="predicted"/>
<reference evidence="1 2" key="1">
    <citation type="journal article" date="2023" name="Commun. Biol.">
        <title>Genome analysis of Parmales, the sister group of diatoms, reveals the evolutionary specialization of diatoms from phago-mixotrophs to photoautotrophs.</title>
        <authorList>
            <person name="Ban H."/>
            <person name="Sato S."/>
            <person name="Yoshikawa S."/>
            <person name="Yamada K."/>
            <person name="Nakamura Y."/>
            <person name="Ichinomiya M."/>
            <person name="Sato N."/>
            <person name="Blanc-Mathieu R."/>
            <person name="Endo H."/>
            <person name="Kuwata A."/>
            <person name="Ogata H."/>
        </authorList>
    </citation>
    <scope>NUCLEOTIDE SEQUENCE [LARGE SCALE GENOMIC DNA]</scope>
</reference>
<evidence type="ECO:0000313" key="2">
    <source>
        <dbReference type="Proteomes" id="UP001165060"/>
    </source>
</evidence>
<sequence length="207" mass="22737">IGLARGSSMNLWCGFFPTAEIVGVDITLHPDCQPCSLGDGIYVFSGDSGDAELLRRLHREGDDQYSFIIDDGAHTPDSQMAAFNHLFKTALEDGGTYFIEDIETSYWTTGSLYGNEYRGGGRGNGEEGQNVIEIFKALADAVNKEFFTASGLAEEDVPFIDPEVAGMVESVEFGANVVAITKREEERHAFYHDRAYRTSDYVEGYGA</sequence>
<evidence type="ECO:0000313" key="1">
    <source>
        <dbReference type="EMBL" id="GMI20298.1"/>
    </source>
</evidence>
<dbReference type="SUPFAM" id="SSF53335">
    <property type="entry name" value="S-adenosyl-L-methionine-dependent methyltransferases"/>
    <property type="match status" value="1"/>
</dbReference>
<dbReference type="Gene3D" id="3.40.50.150">
    <property type="entry name" value="Vaccinia Virus protein VP39"/>
    <property type="match status" value="1"/>
</dbReference>
<accession>A0ABQ6M693</accession>
<dbReference type="EMBL" id="BRYB01005085">
    <property type="protein sequence ID" value="GMI20298.1"/>
    <property type="molecule type" value="Genomic_DNA"/>
</dbReference>
<organism evidence="1 2">
    <name type="scientific">Tetraparma gracilis</name>
    <dbReference type="NCBI Taxonomy" id="2962635"/>
    <lineage>
        <taxon>Eukaryota</taxon>
        <taxon>Sar</taxon>
        <taxon>Stramenopiles</taxon>
        <taxon>Ochrophyta</taxon>
        <taxon>Bolidophyceae</taxon>
        <taxon>Parmales</taxon>
        <taxon>Triparmaceae</taxon>
        <taxon>Tetraparma</taxon>
    </lineage>
</organism>
<feature type="non-terminal residue" evidence="1">
    <location>
        <position position="1"/>
    </location>
</feature>